<gene>
    <name evidence="1" type="ORF">FLM9_919</name>
</gene>
<proteinExistence type="predicted"/>
<name>A0A171DGP2_9SYNE</name>
<reference evidence="2" key="1">
    <citation type="submission" date="2016-02" db="EMBL/GenBank/DDBJ databases">
        <authorList>
            <person name="liu f."/>
        </authorList>
    </citation>
    <scope>NUCLEOTIDE SEQUENCE [LARGE SCALE GENOMIC DNA]</scope>
</reference>
<accession>A0A171DGP2</accession>
<dbReference type="EMBL" id="FITM01000099">
    <property type="protein sequence ID" value="SAY38888.1"/>
    <property type="molecule type" value="Genomic_DNA"/>
</dbReference>
<evidence type="ECO:0000313" key="1">
    <source>
        <dbReference type="EMBL" id="SAY38888.1"/>
    </source>
</evidence>
<evidence type="ECO:0000313" key="2">
    <source>
        <dbReference type="Proteomes" id="UP000182631"/>
    </source>
</evidence>
<organism evidence="1 2">
    <name type="scientific">Candidatus Synechococcus spongiarum</name>
    <dbReference type="NCBI Taxonomy" id="431041"/>
    <lineage>
        <taxon>Bacteria</taxon>
        <taxon>Bacillati</taxon>
        <taxon>Cyanobacteriota</taxon>
        <taxon>Cyanophyceae</taxon>
        <taxon>Synechococcales</taxon>
        <taxon>Synechococcaceae</taxon>
        <taxon>Synechococcus</taxon>
    </lineage>
</organism>
<sequence>MFKVSRIHRHPRMHYGFWQTCLRALLKPTAFRFRLRV</sequence>
<dbReference type="AlphaFoldDB" id="A0A171DGP2"/>
<dbReference type="Proteomes" id="UP000182631">
    <property type="component" value="Unassembled WGS sequence"/>
</dbReference>
<keyword evidence="2" id="KW-1185">Reference proteome</keyword>
<protein>
    <submittedName>
        <fullName evidence="1">Uncharacterized protein</fullName>
    </submittedName>
</protein>